<comment type="caution">
    <text evidence="1">The sequence shown here is derived from an EMBL/GenBank/DDBJ whole genome shotgun (WGS) entry which is preliminary data.</text>
</comment>
<name>A0ACA9PKR2_9GLOM</name>
<dbReference type="EMBL" id="CAJVPU010029677">
    <property type="protein sequence ID" value="CAG8711477.1"/>
    <property type="molecule type" value="Genomic_DNA"/>
</dbReference>
<reference evidence="1" key="1">
    <citation type="submission" date="2021-06" db="EMBL/GenBank/DDBJ databases">
        <authorList>
            <person name="Kallberg Y."/>
            <person name="Tangrot J."/>
            <person name="Rosling A."/>
        </authorList>
    </citation>
    <scope>NUCLEOTIDE SEQUENCE</scope>
    <source>
        <strain evidence="1">IL203A</strain>
    </source>
</reference>
<evidence type="ECO:0000313" key="2">
    <source>
        <dbReference type="Proteomes" id="UP000789702"/>
    </source>
</evidence>
<feature type="non-terminal residue" evidence="1">
    <location>
        <position position="1"/>
    </location>
</feature>
<organism evidence="1 2">
    <name type="scientific">Dentiscutata heterogama</name>
    <dbReference type="NCBI Taxonomy" id="1316150"/>
    <lineage>
        <taxon>Eukaryota</taxon>
        <taxon>Fungi</taxon>
        <taxon>Fungi incertae sedis</taxon>
        <taxon>Mucoromycota</taxon>
        <taxon>Glomeromycotina</taxon>
        <taxon>Glomeromycetes</taxon>
        <taxon>Diversisporales</taxon>
        <taxon>Gigasporaceae</taxon>
        <taxon>Dentiscutata</taxon>
    </lineage>
</organism>
<feature type="non-terminal residue" evidence="1">
    <location>
        <position position="48"/>
    </location>
</feature>
<proteinExistence type="predicted"/>
<accession>A0ACA9PKR2</accession>
<gene>
    <name evidence="1" type="ORF">DHETER_LOCUS12289</name>
</gene>
<dbReference type="Proteomes" id="UP000789702">
    <property type="component" value="Unassembled WGS sequence"/>
</dbReference>
<evidence type="ECO:0000313" key="1">
    <source>
        <dbReference type="EMBL" id="CAG8711477.1"/>
    </source>
</evidence>
<sequence length="48" mass="5072">GVKPTISGLYLASCGYDGFVNIWSADDWSLLKILAGHDGKVMAVDISS</sequence>
<protein>
    <submittedName>
        <fullName evidence="1">13325_t:CDS:1</fullName>
    </submittedName>
</protein>
<keyword evidence="2" id="KW-1185">Reference proteome</keyword>